<feature type="compositionally biased region" description="Basic and acidic residues" evidence="1">
    <location>
        <begin position="492"/>
        <end position="515"/>
    </location>
</feature>
<dbReference type="EMBL" id="CM008047">
    <property type="protein sequence ID" value="PVH64335.1"/>
    <property type="molecule type" value="Genomic_DNA"/>
</dbReference>
<feature type="region of interest" description="Disordered" evidence="1">
    <location>
        <begin position="320"/>
        <end position="353"/>
    </location>
</feature>
<dbReference type="AlphaFoldDB" id="A0A2T8KQ82"/>
<feature type="compositionally biased region" description="Basic residues" evidence="1">
    <location>
        <begin position="149"/>
        <end position="166"/>
    </location>
</feature>
<accession>A0A2T8KQ82</accession>
<evidence type="ECO:0000313" key="2">
    <source>
        <dbReference type="EMBL" id="PVH64335.1"/>
    </source>
</evidence>
<feature type="region of interest" description="Disordered" evidence="1">
    <location>
        <begin position="137"/>
        <end position="166"/>
    </location>
</feature>
<feature type="compositionally biased region" description="Basic residues" evidence="1">
    <location>
        <begin position="198"/>
        <end position="213"/>
    </location>
</feature>
<dbReference type="Proteomes" id="UP000243499">
    <property type="component" value="Chromosome 2"/>
</dbReference>
<feature type="compositionally biased region" description="Low complexity" evidence="1">
    <location>
        <begin position="341"/>
        <end position="352"/>
    </location>
</feature>
<feature type="region of interest" description="Disordered" evidence="1">
    <location>
        <begin position="484"/>
        <end position="540"/>
    </location>
</feature>
<protein>
    <submittedName>
        <fullName evidence="2">Uncharacterized protein</fullName>
    </submittedName>
</protein>
<feature type="compositionally biased region" description="Basic and acidic residues" evidence="1">
    <location>
        <begin position="214"/>
        <end position="235"/>
    </location>
</feature>
<feature type="compositionally biased region" description="Basic and acidic residues" evidence="1">
    <location>
        <begin position="138"/>
        <end position="148"/>
    </location>
</feature>
<gene>
    <name evidence="2" type="ORF">PAHAL_2G239900</name>
</gene>
<feature type="region of interest" description="Disordered" evidence="1">
    <location>
        <begin position="198"/>
        <end position="235"/>
    </location>
</feature>
<name>A0A2T8KQ82_9POAL</name>
<feature type="compositionally biased region" description="Basic and acidic residues" evidence="1">
    <location>
        <begin position="376"/>
        <end position="387"/>
    </location>
</feature>
<sequence>MRTPTWRASCQCFTACPPRGIPKVNQVVAQGGGSPDPVVQANLTSAHHQKHLQLPQSAAAIEITEAQVLVRLGRRRRRHRVAVDAPVPRVVGVGPAFAERAPHVAARLEPRPERQHPEPVAGADPALRLEVGQLVEHQAARRVPEPVQRRPRRLHHRRPEPHQPRHRVDHRLPARVDAHVLERALEVGHLRRRRLAVPRRVRARHAPRVPGHLRRGEHPGPQRGDVPPERGPRDADQVLGERHALVAPLVLHLRRRVEGRVVGAVVRPQRAHQLVLGVGAAGGDVRHQRRRGAHAEDAVGHQHVLVLAEVPVEAGVLRHHHQRVPGPPLAPQRPRRRVDAHGAGAAPHPGDAVRLHVGPHLEAVRDHGRQRRHRGEHGARHDEDADVGGRHVGLGQELPHHGEQALLGLLHRERQCLLEPAREDEGRREGLLPQPGLAVDEAHEVGDVVGVAPALEAEVLAHLQVHLPVHVREVAAVVQQVHRALPPQDAPEDGHQEGERRDDEGHQHREREGAQRRHGRRRRGRARRRHDRRAELSPLLGELEAAECTVEC</sequence>
<feature type="compositionally biased region" description="Basic residues" evidence="1">
    <location>
        <begin position="516"/>
        <end position="531"/>
    </location>
</feature>
<organism evidence="2">
    <name type="scientific">Panicum hallii</name>
    <dbReference type="NCBI Taxonomy" id="206008"/>
    <lineage>
        <taxon>Eukaryota</taxon>
        <taxon>Viridiplantae</taxon>
        <taxon>Streptophyta</taxon>
        <taxon>Embryophyta</taxon>
        <taxon>Tracheophyta</taxon>
        <taxon>Spermatophyta</taxon>
        <taxon>Magnoliopsida</taxon>
        <taxon>Liliopsida</taxon>
        <taxon>Poales</taxon>
        <taxon>Poaceae</taxon>
        <taxon>PACMAD clade</taxon>
        <taxon>Panicoideae</taxon>
        <taxon>Panicodae</taxon>
        <taxon>Paniceae</taxon>
        <taxon>Panicinae</taxon>
        <taxon>Panicum</taxon>
        <taxon>Panicum sect. Panicum</taxon>
    </lineage>
</organism>
<reference evidence="2" key="1">
    <citation type="submission" date="2018-04" db="EMBL/GenBank/DDBJ databases">
        <title>WGS assembly of Panicum hallii.</title>
        <authorList>
            <person name="Lovell J."/>
            <person name="Jenkins J."/>
            <person name="Lowry D."/>
            <person name="Mamidi S."/>
            <person name="Sreedasyam A."/>
            <person name="Weng X."/>
            <person name="Barry K."/>
            <person name="Bonette J."/>
            <person name="Campitelli B."/>
            <person name="Daum C."/>
            <person name="Gordon S."/>
            <person name="Gould B."/>
            <person name="Lipzen A."/>
            <person name="Macqueen A."/>
            <person name="Palacio-Mejia J."/>
            <person name="Plott C."/>
            <person name="Shakirov E."/>
            <person name="Shu S."/>
            <person name="Yoshinaga Y."/>
            <person name="Zane M."/>
            <person name="Rokhsar D."/>
            <person name="Grimwood J."/>
            <person name="Schmutz J."/>
            <person name="Juenger T."/>
        </authorList>
    </citation>
    <scope>NUCLEOTIDE SEQUENCE [LARGE SCALE GENOMIC DNA]</scope>
    <source>
        <strain evidence="2">FIL2</strain>
    </source>
</reference>
<evidence type="ECO:0000256" key="1">
    <source>
        <dbReference type="SAM" id="MobiDB-lite"/>
    </source>
</evidence>
<feature type="region of interest" description="Disordered" evidence="1">
    <location>
        <begin position="365"/>
        <end position="387"/>
    </location>
</feature>
<dbReference type="Gramene" id="PVH64335">
    <property type="protein sequence ID" value="PVH64335"/>
    <property type="gene ID" value="PAHAL_2G239900"/>
</dbReference>
<proteinExistence type="predicted"/>